<proteinExistence type="predicted"/>
<accession>A0ABD0LG67</accession>
<comment type="caution">
    <text evidence="1">The sequence shown here is derived from an EMBL/GenBank/DDBJ whole genome shotgun (WGS) entry which is preliminary data.</text>
</comment>
<dbReference type="AlphaFoldDB" id="A0ABD0LG67"/>
<protein>
    <submittedName>
        <fullName evidence="1">Uncharacterized protein</fullName>
    </submittedName>
</protein>
<gene>
    <name evidence="1" type="ORF">BaRGS_00010456</name>
</gene>
<evidence type="ECO:0000313" key="1">
    <source>
        <dbReference type="EMBL" id="KAK7498196.1"/>
    </source>
</evidence>
<name>A0ABD0LG67_9CAEN</name>
<keyword evidence="2" id="KW-1185">Reference proteome</keyword>
<sequence length="90" mass="10112">MTWDLGYPSCGTHRFVEGSSCVAQLWPPHTSVRSGPPRNVTLNGPARFSNHKTQLLFSLTWHYFSSCRRRQGWCAHLSRALAGLGLGERI</sequence>
<evidence type="ECO:0000313" key="2">
    <source>
        <dbReference type="Proteomes" id="UP001519460"/>
    </source>
</evidence>
<reference evidence="1 2" key="1">
    <citation type="journal article" date="2023" name="Sci. Data">
        <title>Genome assembly of the Korean intertidal mud-creeper Batillaria attramentaria.</title>
        <authorList>
            <person name="Patra A.K."/>
            <person name="Ho P.T."/>
            <person name="Jun S."/>
            <person name="Lee S.J."/>
            <person name="Kim Y."/>
            <person name="Won Y.J."/>
        </authorList>
    </citation>
    <scope>NUCLEOTIDE SEQUENCE [LARGE SCALE GENOMIC DNA]</scope>
    <source>
        <strain evidence="1">Wonlab-2016</strain>
    </source>
</reference>
<dbReference type="EMBL" id="JACVVK020000052">
    <property type="protein sequence ID" value="KAK7498196.1"/>
    <property type="molecule type" value="Genomic_DNA"/>
</dbReference>
<organism evidence="1 2">
    <name type="scientific">Batillaria attramentaria</name>
    <dbReference type="NCBI Taxonomy" id="370345"/>
    <lineage>
        <taxon>Eukaryota</taxon>
        <taxon>Metazoa</taxon>
        <taxon>Spiralia</taxon>
        <taxon>Lophotrochozoa</taxon>
        <taxon>Mollusca</taxon>
        <taxon>Gastropoda</taxon>
        <taxon>Caenogastropoda</taxon>
        <taxon>Sorbeoconcha</taxon>
        <taxon>Cerithioidea</taxon>
        <taxon>Batillariidae</taxon>
        <taxon>Batillaria</taxon>
    </lineage>
</organism>
<dbReference type="Proteomes" id="UP001519460">
    <property type="component" value="Unassembled WGS sequence"/>
</dbReference>